<evidence type="ECO:0000313" key="2">
    <source>
        <dbReference type="EMBL" id="AYU77040.1"/>
    </source>
</evidence>
<dbReference type="VEuPathDB" id="TriTrypDB:LdCL_120018000"/>
<keyword evidence="3" id="KW-1185">Reference proteome</keyword>
<evidence type="ECO:0000313" key="3">
    <source>
        <dbReference type="Proteomes" id="UP000274082"/>
    </source>
</evidence>
<organism evidence="2 3">
    <name type="scientific">Leishmania donovani</name>
    <dbReference type="NCBI Taxonomy" id="5661"/>
    <lineage>
        <taxon>Eukaryota</taxon>
        <taxon>Discoba</taxon>
        <taxon>Euglenozoa</taxon>
        <taxon>Kinetoplastea</taxon>
        <taxon>Metakinetoplastina</taxon>
        <taxon>Trypanosomatida</taxon>
        <taxon>Trypanosomatidae</taxon>
        <taxon>Leishmaniinae</taxon>
        <taxon>Leishmania</taxon>
    </lineage>
</organism>
<proteinExistence type="predicted"/>
<dbReference type="VEuPathDB" id="TriTrypDB:LDHU3_12.1270"/>
<reference evidence="2 3" key="1">
    <citation type="journal article" date="2018" name="Sci. Rep.">
        <title>A complete Leishmania donovani reference genome identifies novel genetic variations associated with virulence.</title>
        <authorList>
            <person name="Lypaczewski P."/>
            <person name="Hoshizaki J."/>
            <person name="Zhang W.-W."/>
            <person name="McCall L.-I."/>
            <person name="Torcivia-Rodriguez J."/>
            <person name="Simonyan V."/>
            <person name="Kaur A."/>
            <person name="Dewar K."/>
            <person name="Matlashewski G."/>
        </authorList>
    </citation>
    <scope>NUCLEOTIDE SEQUENCE [LARGE SCALE GENOMIC DNA]</scope>
    <source>
        <strain evidence="2 3">LdCL</strain>
    </source>
</reference>
<evidence type="ECO:0000256" key="1">
    <source>
        <dbReference type="SAM" id="MobiDB-lite"/>
    </source>
</evidence>
<dbReference type="EMBL" id="CP029511">
    <property type="protein sequence ID" value="AYU77040.1"/>
    <property type="molecule type" value="Genomic_DNA"/>
</dbReference>
<dbReference type="OrthoDB" id="267189at2759"/>
<feature type="region of interest" description="Disordered" evidence="1">
    <location>
        <begin position="194"/>
        <end position="218"/>
    </location>
</feature>
<feature type="region of interest" description="Disordered" evidence="1">
    <location>
        <begin position="1"/>
        <end position="21"/>
    </location>
</feature>
<protein>
    <submittedName>
        <fullName evidence="2">Uncharacterized protein</fullName>
    </submittedName>
</protein>
<dbReference type="Proteomes" id="UP000274082">
    <property type="component" value="Chromosome 12"/>
</dbReference>
<name>A0A3Q8I9H4_LEIDO</name>
<feature type="compositionally biased region" description="Low complexity" evidence="1">
    <location>
        <begin position="1"/>
        <end position="10"/>
    </location>
</feature>
<sequence>MAPRRAAATPSPRPGAPVLRGARSGCLRRGEATHADAACPAYASSPLLWEVRAHAPPSGFARSWLVKGRAVPSTVGAGELLAATPLDLTFSALHELLGDAQRCDRVARTFMLAAGLHRAGAWPSQLAPPPPLLVARRGAGGEDWRSPRSACARLTAELSAWSGADDTQVGCGGPHGWTADRGRGRRRRPCALPRLTGGLAGHVQPQRAAPPARLRGRA</sequence>
<dbReference type="AlphaFoldDB" id="A0A3Q8I9H4"/>
<feature type="compositionally biased region" description="Low complexity" evidence="1">
    <location>
        <begin position="205"/>
        <end position="218"/>
    </location>
</feature>
<accession>A0A3Q8I9H4</accession>
<gene>
    <name evidence="2" type="ORF">LdCL_120018000</name>
</gene>